<dbReference type="GO" id="GO:0005829">
    <property type="term" value="C:cytosol"/>
    <property type="evidence" value="ECO:0007669"/>
    <property type="project" value="TreeGrafter"/>
</dbReference>
<dbReference type="PANTHER" id="PTHR46832">
    <property type="entry name" value="5'-METHYLTHIOADENOSINE/S-ADENOSYLHOMOCYSTEINE NUCLEOSIDASE"/>
    <property type="match status" value="1"/>
</dbReference>
<accession>A0A941CQP5</accession>
<protein>
    <recommendedName>
        <fullName evidence="2">adenosylhomocysteine nucleosidase</fullName>
        <ecNumber evidence="2">3.2.2.9</ecNumber>
    </recommendedName>
</protein>
<evidence type="ECO:0000259" key="6">
    <source>
        <dbReference type="Pfam" id="PF01048"/>
    </source>
</evidence>
<feature type="domain" description="Nucleoside phosphorylase" evidence="6">
    <location>
        <begin position="5"/>
        <end position="229"/>
    </location>
</feature>
<sequence>MKKIFGIICAMEEELAPIRELLTLSRQKTKARMEFYEGTLRDVHVVMVVSGIGKVNAAVCAQILVDDFHITHLVNVGVAGGIGEAIVPLDVVVATSLIQHDMDVTAFGLKRGEIPRFETSTFATDPFLTEAAYAYSRKNTAYSTHKGIIVSGDEFISSKERIQDLATTFGASACEMEGAAIAQTAYLNNIPFAVIRAISDNASTGASMDYEKFKDLAVENTVELILHLVEALRS</sequence>
<dbReference type="GO" id="GO:0019509">
    <property type="term" value="P:L-methionine salvage from methylthioadenosine"/>
    <property type="evidence" value="ECO:0007669"/>
    <property type="project" value="InterPro"/>
</dbReference>
<comment type="pathway">
    <text evidence="1">Amino-acid biosynthesis; L-methionine biosynthesis via salvage pathway; S-methyl-5-thio-alpha-D-ribose 1-phosphate from S-methyl-5'-thioadenosine (hydrolase route): step 1/2.</text>
</comment>
<dbReference type="RefSeq" id="WP_211802421.1">
    <property type="nucleotide sequence ID" value="NZ_JAGSCS010000018.1"/>
</dbReference>
<dbReference type="EC" id="3.2.2.9" evidence="2"/>
<dbReference type="Pfam" id="PF01048">
    <property type="entry name" value="PNP_UDP_1"/>
    <property type="match status" value="1"/>
</dbReference>
<dbReference type="CDD" id="cd09008">
    <property type="entry name" value="MTAN"/>
    <property type="match status" value="1"/>
</dbReference>
<dbReference type="Proteomes" id="UP000675379">
    <property type="component" value="Unassembled WGS sequence"/>
</dbReference>
<organism evidence="7 8">
    <name type="scientific">Proteiniclasticum sediminis</name>
    <dbReference type="NCBI Taxonomy" id="2804028"/>
    <lineage>
        <taxon>Bacteria</taxon>
        <taxon>Bacillati</taxon>
        <taxon>Bacillota</taxon>
        <taxon>Clostridia</taxon>
        <taxon>Eubacteriales</taxon>
        <taxon>Clostridiaceae</taxon>
        <taxon>Proteiniclasticum</taxon>
    </lineage>
</organism>
<keyword evidence="3" id="KW-0028">Amino-acid biosynthesis</keyword>
<evidence type="ECO:0000256" key="1">
    <source>
        <dbReference type="ARBA" id="ARBA00004945"/>
    </source>
</evidence>
<evidence type="ECO:0000256" key="2">
    <source>
        <dbReference type="ARBA" id="ARBA00011974"/>
    </source>
</evidence>
<reference evidence="7" key="1">
    <citation type="submission" date="2021-04" db="EMBL/GenBank/DDBJ databases">
        <title>Proteiniclasticum sedimins sp. nov., an obligate anaerobic bacterium isolated from anaerobic sludge.</title>
        <authorList>
            <person name="Liu J."/>
        </authorList>
    </citation>
    <scope>NUCLEOTIDE SEQUENCE</scope>
    <source>
        <strain evidence="7">BAD-10</strain>
    </source>
</reference>
<dbReference type="InterPro" id="IPR010049">
    <property type="entry name" value="MTA_SAH_Nsdase"/>
</dbReference>
<dbReference type="EMBL" id="JAGSCS010000018">
    <property type="protein sequence ID" value="MBR0577005.1"/>
    <property type="molecule type" value="Genomic_DNA"/>
</dbReference>
<dbReference type="InterPro" id="IPR035994">
    <property type="entry name" value="Nucleoside_phosphorylase_sf"/>
</dbReference>
<comment type="caution">
    <text evidence="7">The sequence shown here is derived from an EMBL/GenBank/DDBJ whole genome shotgun (WGS) entry which is preliminary data.</text>
</comment>
<dbReference type="NCBIfam" id="TIGR01704">
    <property type="entry name" value="MTA_SAH-Nsdase"/>
    <property type="match status" value="1"/>
</dbReference>
<evidence type="ECO:0000256" key="3">
    <source>
        <dbReference type="ARBA" id="ARBA00022605"/>
    </source>
</evidence>
<dbReference type="Gene3D" id="3.40.50.1580">
    <property type="entry name" value="Nucleoside phosphorylase domain"/>
    <property type="match status" value="1"/>
</dbReference>
<evidence type="ECO:0000256" key="5">
    <source>
        <dbReference type="ARBA" id="ARBA00023167"/>
    </source>
</evidence>
<dbReference type="PANTHER" id="PTHR46832:SF1">
    <property type="entry name" value="5'-METHYLTHIOADENOSINE_S-ADENOSYLHOMOCYSTEINE NUCLEOSIDASE"/>
    <property type="match status" value="1"/>
</dbReference>
<keyword evidence="8" id="KW-1185">Reference proteome</keyword>
<proteinExistence type="predicted"/>
<dbReference type="GO" id="GO:0008782">
    <property type="term" value="F:adenosylhomocysteine nucleosidase activity"/>
    <property type="evidence" value="ECO:0007669"/>
    <property type="project" value="UniProtKB-EC"/>
</dbReference>
<evidence type="ECO:0000256" key="4">
    <source>
        <dbReference type="ARBA" id="ARBA00022801"/>
    </source>
</evidence>
<dbReference type="GO" id="GO:0019284">
    <property type="term" value="P:L-methionine salvage from S-adenosylmethionine"/>
    <property type="evidence" value="ECO:0007669"/>
    <property type="project" value="TreeGrafter"/>
</dbReference>
<dbReference type="SUPFAM" id="SSF53167">
    <property type="entry name" value="Purine and uridine phosphorylases"/>
    <property type="match status" value="1"/>
</dbReference>
<gene>
    <name evidence="7" type="ORF">KCG48_11830</name>
</gene>
<keyword evidence="4 7" id="KW-0378">Hydrolase</keyword>
<keyword evidence="7" id="KW-0326">Glycosidase</keyword>
<evidence type="ECO:0000313" key="7">
    <source>
        <dbReference type="EMBL" id="MBR0577005.1"/>
    </source>
</evidence>
<dbReference type="NCBIfam" id="NF004079">
    <property type="entry name" value="PRK05584.1"/>
    <property type="match status" value="1"/>
</dbReference>
<dbReference type="GO" id="GO:0008930">
    <property type="term" value="F:methylthioadenosine nucleosidase activity"/>
    <property type="evidence" value="ECO:0007669"/>
    <property type="project" value="InterPro"/>
</dbReference>
<dbReference type="AlphaFoldDB" id="A0A941CQP5"/>
<name>A0A941CQP5_9CLOT</name>
<dbReference type="GO" id="GO:0009164">
    <property type="term" value="P:nucleoside catabolic process"/>
    <property type="evidence" value="ECO:0007669"/>
    <property type="project" value="InterPro"/>
</dbReference>
<evidence type="ECO:0000313" key="8">
    <source>
        <dbReference type="Proteomes" id="UP000675379"/>
    </source>
</evidence>
<keyword evidence="5" id="KW-0486">Methionine biosynthesis</keyword>
<dbReference type="InterPro" id="IPR000845">
    <property type="entry name" value="Nucleoside_phosphorylase_d"/>
</dbReference>